<comment type="caution">
    <text evidence="10">The sequence shown here is derived from an EMBL/GenBank/DDBJ whole genome shotgun (WGS) entry which is preliminary data.</text>
</comment>
<keyword evidence="7" id="KW-0539">Nucleus</keyword>
<keyword evidence="5" id="KW-0698">rRNA processing</keyword>
<dbReference type="InterPro" id="IPR019310">
    <property type="entry name" value="Efg1"/>
</dbReference>
<comment type="subcellular location">
    <subcellularLocation>
        <location evidence="1">Nucleus</location>
        <location evidence="1">Nucleolus</location>
    </subcellularLocation>
</comment>
<evidence type="ECO:0000256" key="5">
    <source>
        <dbReference type="ARBA" id="ARBA00022552"/>
    </source>
</evidence>
<feature type="coiled-coil region" evidence="8">
    <location>
        <begin position="98"/>
        <end position="134"/>
    </location>
</feature>
<evidence type="ECO:0000256" key="8">
    <source>
        <dbReference type="SAM" id="Coils"/>
    </source>
</evidence>
<proteinExistence type="inferred from homology"/>
<dbReference type="GO" id="GO:0005730">
    <property type="term" value="C:nucleolus"/>
    <property type="evidence" value="ECO:0007669"/>
    <property type="project" value="UniProtKB-SubCell"/>
</dbReference>
<keyword evidence="11" id="KW-1185">Reference proteome</keyword>
<evidence type="ECO:0000256" key="2">
    <source>
        <dbReference type="ARBA" id="ARBA00006916"/>
    </source>
</evidence>
<dbReference type="PANTHER" id="PTHR33911">
    <property type="entry name" value="RRNA-PROCESSING PROTEIN EFG1"/>
    <property type="match status" value="1"/>
</dbReference>
<organism evidence="10 11">
    <name type="scientific">Absidia repens</name>
    <dbReference type="NCBI Taxonomy" id="90262"/>
    <lineage>
        <taxon>Eukaryota</taxon>
        <taxon>Fungi</taxon>
        <taxon>Fungi incertae sedis</taxon>
        <taxon>Mucoromycota</taxon>
        <taxon>Mucoromycotina</taxon>
        <taxon>Mucoromycetes</taxon>
        <taxon>Mucorales</taxon>
        <taxon>Cunninghamellaceae</taxon>
        <taxon>Absidia</taxon>
    </lineage>
</organism>
<evidence type="ECO:0000256" key="7">
    <source>
        <dbReference type="ARBA" id="ARBA00023242"/>
    </source>
</evidence>
<dbReference type="AlphaFoldDB" id="A0A1X2III5"/>
<feature type="region of interest" description="Disordered" evidence="9">
    <location>
        <begin position="213"/>
        <end position="234"/>
    </location>
</feature>
<evidence type="ECO:0000256" key="3">
    <source>
        <dbReference type="ARBA" id="ARBA00018689"/>
    </source>
</evidence>
<dbReference type="GO" id="GO:0000462">
    <property type="term" value="P:maturation of SSU-rRNA from tricistronic rRNA transcript (SSU-rRNA, 5.8S rRNA, LSU-rRNA)"/>
    <property type="evidence" value="ECO:0007669"/>
    <property type="project" value="TreeGrafter"/>
</dbReference>
<evidence type="ECO:0000256" key="9">
    <source>
        <dbReference type="SAM" id="MobiDB-lite"/>
    </source>
</evidence>
<gene>
    <name evidence="10" type="ORF">BCR42DRAFT_451025</name>
</gene>
<evidence type="ECO:0000313" key="11">
    <source>
        <dbReference type="Proteomes" id="UP000193560"/>
    </source>
</evidence>
<sequence>MAKPTTTGTSDAKNKVQNGFVHKKKPGPKTPLPESTGKIAKRIRDIKRTLAKADVSLKAKLESERRLIQLKYLYGERKIDEKEREMAVKYHGVKHFERKKAHRKLKKIRHRIENTEDKDELAKLNENLQEALLDETYIENFPKTVPYASLYASNNDDGKRLSKKQEIRQEIQKAMENGNGFDDLQSNYRQKWRTTLIKQGVIEDVTPVMVEDESMVQADSKGEQDSELKDDFFE</sequence>
<keyword evidence="6 8" id="KW-0175">Coiled coil</keyword>
<feature type="compositionally biased region" description="Basic and acidic residues" evidence="9">
    <location>
        <begin position="220"/>
        <end position="234"/>
    </location>
</feature>
<dbReference type="Proteomes" id="UP000193560">
    <property type="component" value="Unassembled WGS sequence"/>
</dbReference>
<protein>
    <recommendedName>
        <fullName evidence="3">rRNA-processing protein EFG1</fullName>
    </recommendedName>
    <alternativeName>
        <fullName evidence="4">rRNA-processing protein efg1</fullName>
    </alternativeName>
</protein>
<reference evidence="10 11" key="1">
    <citation type="submission" date="2016-07" db="EMBL/GenBank/DDBJ databases">
        <title>Pervasive Adenine N6-methylation of Active Genes in Fungi.</title>
        <authorList>
            <consortium name="DOE Joint Genome Institute"/>
            <person name="Mondo S.J."/>
            <person name="Dannebaum R.O."/>
            <person name="Kuo R.C."/>
            <person name="Labutti K."/>
            <person name="Haridas S."/>
            <person name="Kuo A."/>
            <person name="Salamov A."/>
            <person name="Ahrendt S.R."/>
            <person name="Lipzen A."/>
            <person name="Sullivan W."/>
            <person name="Andreopoulos W.B."/>
            <person name="Clum A."/>
            <person name="Lindquist E."/>
            <person name="Daum C."/>
            <person name="Ramamoorthy G.K."/>
            <person name="Gryganskyi A."/>
            <person name="Culley D."/>
            <person name="Magnuson J.K."/>
            <person name="James T.Y."/>
            <person name="O'Malley M.A."/>
            <person name="Stajich J.E."/>
            <person name="Spatafora J.W."/>
            <person name="Visel A."/>
            <person name="Grigoriev I.V."/>
        </authorList>
    </citation>
    <scope>NUCLEOTIDE SEQUENCE [LARGE SCALE GENOMIC DNA]</scope>
    <source>
        <strain evidence="10 11">NRRL 1336</strain>
    </source>
</reference>
<dbReference type="InterPro" id="IPR050786">
    <property type="entry name" value="EFG1_rRNA-proc"/>
</dbReference>
<dbReference type="GO" id="GO:0030688">
    <property type="term" value="C:preribosome, small subunit precursor"/>
    <property type="evidence" value="ECO:0007669"/>
    <property type="project" value="TreeGrafter"/>
</dbReference>
<dbReference type="STRING" id="90262.A0A1X2III5"/>
<comment type="similarity">
    <text evidence="2">Belongs to the EFG1 family.</text>
</comment>
<evidence type="ECO:0000256" key="4">
    <source>
        <dbReference type="ARBA" id="ARBA00019827"/>
    </source>
</evidence>
<feature type="region of interest" description="Disordered" evidence="9">
    <location>
        <begin position="1"/>
        <end position="38"/>
    </location>
</feature>
<dbReference type="EMBL" id="MCGE01000010">
    <property type="protein sequence ID" value="ORZ17225.1"/>
    <property type="molecule type" value="Genomic_DNA"/>
</dbReference>
<evidence type="ECO:0000256" key="1">
    <source>
        <dbReference type="ARBA" id="ARBA00004604"/>
    </source>
</evidence>
<dbReference type="Pfam" id="PF10153">
    <property type="entry name" value="Efg1"/>
    <property type="match status" value="1"/>
</dbReference>
<evidence type="ECO:0000256" key="6">
    <source>
        <dbReference type="ARBA" id="ARBA00023054"/>
    </source>
</evidence>
<evidence type="ECO:0000313" key="10">
    <source>
        <dbReference type="EMBL" id="ORZ17225.1"/>
    </source>
</evidence>
<name>A0A1X2III5_9FUNG</name>
<dbReference type="OrthoDB" id="47732at2759"/>
<accession>A0A1X2III5</accession>
<dbReference type="PANTHER" id="PTHR33911:SF1">
    <property type="entry name" value="RRNA-PROCESSING PROTEIN EFG1"/>
    <property type="match status" value="1"/>
</dbReference>
<feature type="compositionally biased region" description="Polar residues" evidence="9">
    <location>
        <begin position="1"/>
        <end position="17"/>
    </location>
</feature>